<dbReference type="SUPFAM" id="SSF47175">
    <property type="entry name" value="Cytochromes"/>
    <property type="match status" value="1"/>
</dbReference>
<dbReference type="GO" id="GO:0009055">
    <property type="term" value="F:electron transfer activity"/>
    <property type="evidence" value="ECO:0007669"/>
    <property type="project" value="InterPro"/>
</dbReference>
<feature type="signal peptide" evidence="1">
    <location>
        <begin position="1"/>
        <end position="22"/>
    </location>
</feature>
<dbReference type="HOGENOM" id="CLU_115809_0_0_6"/>
<feature type="chain" id="PRO_5002872824" evidence="1">
    <location>
        <begin position="23"/>
        <end position="140"/>
    </location>
</feature>
<reference evidence="2 3" key="1">
    <citation type="journal article" date="2011" name="Stand. Genomic Sci.">
        <title>Complete genome sequence of 'Thioalkalivibrio sulfidophilus' HL-EbGr7.</title>
        <authorList>
            <person name="Muyzer G."/>
            <person name="Sorokin D.Y."/>
            <person name="Mavromatis K."/>
            <person name="Lapidus A."/>
            <person name="Clum A."/>
            <person name="Ivanova N."/>
            <person name="Pati A."/>
            <person name="d'Haeseleer P."/>
            <person name="Woyke T."/>
            <person name="Kyrpides N.C."/>
        </authorList>
    </citation>
    <scope>NUCLEOTIDE SEQUENCE [LARGE SCALE GENOMIC DNA]</scope>
    <source>
        <strain evidence="2 3">HL-EbGR7</strain>
    </source>
</reference>
<name>B8GLY1_THISH</name>
<dbReference type="InterPro" id="IPR010980">
    <property type="entry name" value="Cyt_c/b562"/>
</dbReference>
<dbReference type="Gene3D" id="1.20.120.10">
    <property type="entry name" value="Cytochrome c/b562"/>
    <property type="match status" value="1"/>
</dbReference>
<gene>
    <name evidence="2" type="ordered locus">Tgr7_0641</name>
</gene>
<dbReference type="GO" id="GO:0005506">
    <property type="term" value="F:iron ion binding"/>
    <property type="evidence" value="ECO:0007669"/>
    <property type="project" value="InterPro"/>
</dbReference>
<dbReference type="Proteomes" id="UP000002383">
    <property type="component" value="Chromosome"/>
</dbReference>
<dbReference type="GO" id="GO:0022900">
    <property type="term" value="P:electron transport chain"/>
    <property type="evidence" value="ECO:0007669"/>
    <property type="project" value="InterPro"/>
</dbReference>
<dbReference type="OrthoDB" id="1150802at2"/>
<evidence type="ECO:0000256" key="1">
    <source>
        <dbReference type="SAM" id="SignalP"/>
    </source>
</evidence>
<keyword evidence="3" id="KW-1185">Reference proteome</keyword>
<accession>B8GLY1</accession>
<dbReference type="eggNOG" id="ENOG5032VGV">
    <property type="taxonomic scope" value="Bacteria"/>
</dbReference>
<dbReference type="GO" id="GO:0020037">
    <property type="term" value="F:heme binding"/>
    <property type="evidence" value="ECO:0007669"/>
    <property type="project" value="InterPro"/>
</dbReference>
<organism evidence="2 3">
    <name type="scientific">Thioalkalivibrio sulfidiphilus (strain HL-EbGR7)</name>
    <dbReference type="NCBI Taxonomy" id="396588"/>
    <lineage>
        <taxon>Bacteria</taxon>
        <taxon>Pseudomonadati</taxon>
        <taxon>Pseudomonadota</taxon>
        <taxon>Gammaproteobacteria</taxon>
        <taxon>Chromatiales</taxon>
        <taxon>Ectothiorhodospiraceae</taxon>
        <taxon>Thioalkalivibrio</taxon>
    </lineage>
</organism>
<dbReference type="STRING" id="396588.Tgr7_0641"/>
<proteinExistence type="predicted"/>
<sequence length="140" mass="15420" precursor="true">MKAILTSALLSLSLAIPALTHADSREMVQMPPMMQAHMLANMRDHLEAIDEILAALNMEDFNTAARVAEFRLGMSSLDSHGASHMAQVMPAPMREMGTHMHRAASQFARTAEEGDQLNAFRALRAVTQSCVTCHAAYRIR</sequence>
<dbReference type="AlphaFoldDB" id="B8GLY1"/>
<dbReference type="KEGG" id="tgr:Tgr7_0641"/>
<keyword evidence="1" id="KW-0732">Signal</keyword>
<evidence type="ECO:0000313" key="3">
    <source>
        <dbReference type="Proteomes" id="UP000002383"/>
    </source>
</evidence>
<protein>
    <submittedName>
        <fullName evidence="2">Conserved hypothetical secreted protein</fullName>
    </submittedName>
</protein>
<dbReference type="EMBL" id="CP001339">
    <property type="protein sequence ID" value="ACL71734.1"/>
    <property type="molecule type" value="Genomic_DNA"/>
</dbReference>
<evidence type="ECO:0000313" key="2">
    <source>
        <dbReference type="EMBL" id="ACL71734.1"/>
    </source>
</evidence>
<dbReference type="RefSeq" id="WP_012637222.1">
    <property type="nucleotide sequence ID" value="NC_011901.1"/>
</dbReference>